<dbReference type="EMBL" id="CXWD01000007">
    <property type="protein sequence ID" value="CTQ69598.1"/>
    <property type="molecule type" value="Genomic_DNA"/>
</dbReference>
<name>A0A0M7A3F8_9HYPH</name>
<dbReference type="OrthoDB" id="5729110at2"/>
<feature type="signal peptide" evidence="3">
    <location>
        <begin position="1"/>
        <end position="19"/>
    </location>
</feature>
<dbReference type="STRING" id="388408.LAX5112_02177"/>
<dbReference type="AlphaFoldDB" id="A0A0M7A3F8"/>
<dbReference type="CDD" id="cd14659">
    <property type="entry name" value="Imelysin-like_IPPA"/>
    <property type="match status" value="1"/>
</dbReference>
<evidence type="ECO:0000256" key="1">
    <source>
        <dbReference type="ARBA" id="ARBA00004196"/>
    </source>
</evidence>
<feature type="chain" id="PRO_5005809215" evidence="3">
    <location>
        <begin position="20"/>
        <end position="357"/>
    </location>
</feature>
<keyword evidence="2 3" id="KW-0732">Signal</keyword>
<dbReference type="GO" id="GO:0030313">
    <property type="term" value="C:cell envelope"/>
    <property type="evidence" value="ECO:0007669"/>
    <property type="project" value="UniProtKB-SubCell"/>
</dbReference>
<evidence type="ECO:0000256" key="3">
    <source>
        <dbReference type="SAM" id="SignalP"/>
    </source>
</evidence>
<dbReference type="InterPro" id="IPR034984">
    <property type="entry name" value="Imelysin-like_IPPA"/>
</dbReference>
<gene>
    <name evidence="5" type="ORF">LAX5112_02177</name>
</gene>
<evidence type="ECO:0000259" key="4">
    <source>
        <dbReference type="Pfam" id="PF09375"/>
    </source>
</evidence>
<dbReference type="Pfam" id="PF09375">
    <property type="entry name" value="Peptidase_M75"/>
    <property type="match status" value="1"/>
</dbReference>
<evidence type="ECO:0000313" key="5">
    <source>
        <dbReference type="EMBL" id="CTQ69598.1"/>
    </source>
</evidence>
<dbReference type="InterPro" id="IPR038352">
    <property type="entry name" value="Imelysin_sf"/>
</dbReference>
<evidence type="ECO:0000313" key="6">
    <source>
        <dbReference type="Proteomes" id="UP000053235"/>
    </source>
</evidence>
<comment type="subcellular location">
    <subcellularLocation>
        <location evidence="1">Cell envelope</location>
    </subcellularLocation>
</comment>
<sequence>MKRILVSAAAALMAWPALAADLTQPIEKMIAGYIQPEARVFADVTTRLPEAVKEVCQEPADEAKADFKVVFSDAVGQFARIHFLRLGPLIEEDRISRLAFQPDPRGIAQRQIRKLYAVQDESVWTAESLSEKSVALQGLTALQLIAFDKTGAVVLGEEGERRDFTCSYALAISENVASIARDVMLSWFDADGFSKTLLQTGGSNARYQTDTEALEDVFQMLSTALIVVRDQNITPALGSSEEKVRPNRIPFSRSGNGVVFLTSEMNGILDAIRSMDLEPMMPEEHAWLIGSMTFEFENALKTLKKLQPPLRETFEVSGAYGQLSLLVISLNSLQRLVGERVAGALGLAGGFNALDGD</sequence>
<accession>A0A0M7A3F8</accession>
<dbReference type="InterPro" id="IPR018976">
    <property type="entry name" value="Imelysin-like"/>
</dbReference>
<keyword evidence="6" id="KW-1185">Reference proteome</keyword>
<organism evidence="5 6">
    <name type="scientific">Roseibium alexandrii</name>
    <dbReference type="NCBI Taxonomy" id="388408"/>
    <lineage>
        <taxon>Bacteria</taxon>
        <taxon>Pseudomonadati</taxon>
        <taxon>Pseudomonadota</taxon>
        <taxon>Alphaproteobacteria</taxon>
        <taxon>Hyphomicrobiales</taxon>
        <taxon>Stappiaceae</taxon>
        <taxon>Roseibium</taxon>
    </lineage>
</organism>
<keyword evidence="5" id="KW-0449">Lipoprotein</keyword>
<dbReference type="Proteomes" id="UP000053235">
    <property type="component" value="Unassembled WGS sequence"/>
</dbReference>
<dbReference type="Gene3D" id="1.20.1420.20">
    <property type="entry name" value="M75 peptidase, HXXE motif"/>
    <property type="match status" value="1"/>
</dbReference>
<evidence type="ECO:0000256" key="2">
    <source>
        <dbReference type="ARBA" id="ARBA00022729"/>
    </source>
</evidence>
<feature type="domain" description="Imelysin-like" evidence="4">
    <location>
        <begin position="35"/>
        <end position="315"/>
    </location>
</feature>
<reference evidence="6" key="1">
    <citation type="submission" date="2015-07" db="EMBL/GenBank/DDBJ databases">
        <authorList>
            <person name="Rodrigo-Torres Lidia"/>
            <person name="Arahal R.David."/>
        </authorList>
    </citation>
    <scope>NUCLEOTIDE SEQUENCE [LARGE SCALE GENOMIC DNA]</scope>
    <source>
        <strain evidence="6">CECT 5112</strain>
    </source>
</reference>
<protein>
    <submittedName>
        <fullName evidence="5">Putative periplasmic lipoprotein</fullName>
    </submittedName>
</protein>
<proteinExistence type="predicted"/>
<dbReference type="RefSeq" id="WP_055671820.1">
    <property type="nucleotide sequence ID" value="NZ_CXWD01000007.1"/>
</dbReference>